<sequence length="356" mass="39896">MLNYLQHASAYFSVWTLTLMAADRFLAVCYPVESMTLRNPLNTCIALAVVYTIILLSQIQVGKMHDVYDYTFIVENRSTCSIVSIAKGEATVVEARLYFFSFNIFGYVLPLGITCILYYLMLKRLWYTPRPGGSNKNISGSVRSRPETVRAKRKVTRLVLCVVVIWAVCWFPLNLCFFFSGVVYPDTLVMRGGKPLVIIQIASQVLAYANSCLNPILYALVSDNFRKGFVKIACVAINRLTFGKCCRSRIHCNSRMEVTFYNGSNSNRLSRTNSSHRTQQIITENSSLLLRSPMTGSSPGLTEVANTADSPVISTPKRTGKPFPRAASSLAGRIQNKPKIRIRAQRIRTFDDISST</sequence>
<organism evidence="1 2">
    <name type="scientific">Panagrolaimus sp. JU765</name>
    <dbReference type="NCBI Taxonomy" id="591449"/>
    <lineage>
        <taxon>Eukaryota</taxon>
        <taxon>Metazoa</taxon>
        <taxon>Ecdysozoa</taxon>
        <taxon>Nematoda</taxon>
        <taxon>Chromadorea</taxon>
        <taxon>Rhabditida</taxon>
        <taxon>Tylenchina</taxon>
        <taxon>Panagrolaimomorpha</taxon>
        <taxon>Panagrolaimoidea</taxon>
        <taxon>Panagrolaimidae</taxon>
        <taxon>Panagrolaimus</taxon>
    </lineage>
</organism>
<evidence type="ECO:0000313" key="2">
    <source>
        <dbReference type="WBParaSite" id="JU765_v2.g10199.t1"/>
    </source>
</evidence>
<protein>
    <submittedName>
        <fullName evidence="2">G-protein coupled receptors family 1 profile domain-containing protein</fullName>
    </submittedName>
</protein>
<proteinExistence type="predicted"/>
<name>A0AC34PUZ3_9BILA</name>
<reference evidence="2" key="1">
    <citation type="submission" date="2022-11" db="UniProtKB">
        <authorList>
            <consortium name="WormBaseParasite"/>
        </authorList>
    </citation>
    <scope>IDENTIFICATION</scope>
</reference>
<dbReference type="Proteomes" id="UP000887576">
    <property type="component" value="Unplaced"/>
</dbReference>
<dbReference type="WBParaSite" id="JU765_v2.g10199.t1">
    <property type="protein sequence ID" value="JU765_v2.g10199.t1"/>
    <property type="gene ID" value="JU765_v2.g10199"/>
</dbReference>
<accession>A0AC34PUZ3</accession>
<evidence type="ECO:0000313" key="1">
    <source>
        <dbReference type="Proteomes" id="UP000887576"/>
    </source>
</evidence>